<accession>A0A8S5LHN1</accession>
<name>A0A8S5LHN1_9CAUD</name>
<feature type="region of interest" description="Disordered" evidence="1">
    <location>
        <begin position="15"/>
        <end position="42"/>
    </location>
</feature>
<protein>
    <submittedName>
        <fullName evidence="2">PROTEIN/DNA Complex catalytic motif, Helix-turn-helix DNA: EDO.92A</fullName>
    </submittedName>
</protein>
<proteinExistence type="predicted"/>
<evidence type="ECO:0000256" key="1">
    <source>
        <dbReference type="SAM" id="MobiDB-lite"/>
    </source>
</evidence>
<dbReference type="InterPro" id="IPR036388">
    <property type="entry name" value="WH-like_DNA-bd_sf"/>
</dbReference>
<sequence length="81" mass="9187">MNSWTQLLTPTKLEKTFAHKPVGGKPSSKPKSIEIRTPSGEIKRFNSTVQAARDMGASRITIARLCQEQQTDRHGNQYRYI</sequence>
<reference evidence="2" key="1">
    <citation type="journal article" date="2021" name="Proc. Natl. Acad. Sci. U.S.A.">
        <title>A Catalog of Tens of Thousands of Viruses from Human Metagenomes Reveals Hidden Associations with Chronic Diseases.</title>
        <authorList>
            <person name="Tisza M.J."/>
            <person name="Buck C.B."/>
        </authorList>
    </citation>
    <scope>NUCLEOTIDE SEQUENCE</scope>
    <source>
        <strain evidence="2">CtR0j7</strain>
    </source>
</reference>
<evidence type="ECO:0000313" key="2">
    <source>
        <dbReference type="EMBL" id="DAD69510.1"/>
    </source>
</evidence>
<feature type="compositionally biased region" description="Low complexity" evidence="1">
    <location>
        <begin position="20"/>
        <end position="30"/>
    </location>
</feature>
<dbReference type="Gene3D" id="1.10.10.10">
    <property type="entry name" value="Winged helix-like DNA-binding domain superfamily/Winged helix DNA-binding domain"/>
    <property type="match status" value="1"/>
</dbReference>
<dbReference type="EMBL" id="BK014722">
    <property type="protein sequence ID" value="DAD69510.1"/>
    <property type="molecule type" value="Genomic_DNA"/>
</dbReference>
<dbReference type="SUPFAM" id="SSF64496">
    <property type="entry name" value="DNA-binding domain of intron-encoded endonucleases"/>
    <property type="match status" value="1"/>
</dbReference>
<organism evidence="2">
    <name type="scientific">Siphoviridae sp. ctR0j7</name>
    <dbReference type="NCBI Taxonomy" id="2823580"/>
    <lineage>
        <taxon>Viruses</taxon>
        <taxon>Duplodnaviria</taxon>
        <taxon>Heunggongvirae</taxon>
        <taxon>Uroviricota</taxon>
        <taxon>Caudoviricetes</taxon>
    </lineage>
</organism>